<dbReference type="InterPro" id="IPR032710">
    <property type="entry name" value="NTF2-like_dom_sf"/>
</dbReference>
<dbReference type="Pfam" id="PF13577">
    <property type="entry name" value="SnoaL_4"/>
    <property type="match status" value="1"/>
</dbReference>
<dbReference type="EMBL" id="SACN01000002">
    <property type="protein sequence ID" value="RVT91143.1"/>
    <property type="molecule type" value="Genomic_DNA"/>
</dbReference>
<sequence length="155" mass="17118">MSDDIKQWAGPIAPPDPAKLADIYAISQLAKVYALGTDMRDPDLVLSCFAEDGVGEGKVGSAPLHDYLRATYAGAAGFQATQHTMLNQHVTVDGDEATMWTYAVAYHIRPAGDPDGNLTVGVQYRDKARRTDKGWIIYRRRAVMQWSEGKFPEMK</sequence>
<dbReference type="SUPFAM" id="SSF54427">
    <property type="entry name" value="NTF2-like"/>
    <property type="match status" value="1"/>
</dbReference>
<dbReference type="InterPro" id="IPR037401">
    <property type="entry name" value="SnoaL-like"/>
</dbReference>
<protein>
    <submittedName>
        <fullName evidence="2">Nuclear transport factor 2 family protein</fullName>
    </submittedName>
</protein>
<evidence type="ECO:0000313" key="2">
    <source>
        <dbReference type="EMBL" id="RVT91143.1"/>
    </source>
</evidence>
<dbReference type="Gene3D" id="3.10.450.50">
    <property type="match status" value="1"/>
</dbReference>
<accession>A0A437M0L8</accession>
<name>A0A437M0L8_9SPHN</name>
<dbReference type="AlphaFoldDB" id="A0A437M0L8"/>
<dbReference type="RefSeq" id="WP_127745156.1">
    <property type="nucleotide sequence ID" value="NZ_SACN01000002.1"/>
</dbReference>
<feature type="domain" description="SnoaL-like" evidence="1">
    <location>
        <begin position="19"/>
        <end position="141"/>
    </location>
</feature>
<dbReference type="OrthoDB" id="1492465at2"/>
<reference evidence="2 3" key="1">
    <citation type="submission" date="2019-01" db="EMBL/GenBank/DDBJ databases">
        <authorList>
            <person name="Chen W.-M."/>
        </authorList>
    </citation>
    <scope>NUCLEOTIDE SEQUENCE [LARGE SCALE GENOMIC DNA]</scope>
    <source>
        <strain evidence="2 3">CCP-7</strain>
    </source>
</reference>
<evidence type="ECO:0000313" key="3">
    <source>
        <dbReference type="Proteomes" id="UP000282971"/>
    </source>
</evidence>
<proteinExistence type="predicted"/>
<evidence type="ECO:0000259" key="1">
    <source>
        <dbReference type="Pfam" id="PF13577"/>
    </source>
</evidence>
<gene>
    <name evidence="2" type="ORF">EOD43_16625</name>
</gene>
<dbReference type="Proteomes" id="UP000282971">
    <property type="component" value="Unassembled WGS sequence"/>
</dbReference>
<keyword evidence="3" id="KW-1185">Reference proteome</keyword>
<comment type="caution">
    <text evidence="2">The sequence shown here is derived from an EMBL/GenBank/DDBJ whole genome shotgun (WGS) entry which is preliminary data.</text>
</comment>
<organism evidence="2 3">
    <name type="scientific">Sphingomonas crocodyli</name>
    <dbReference type="NCBI Taxonomy" id="1979270"/>
    <lineage>
        <taxon>Bacteria</taxon>
        <taxon>Pseudomonadati</taxon>
        <taxon>Pseudomonadota</taxon>
        <taxon>Alphaproteobacteria</taxon>
        <taxon>Sphingomonadales</taxon>
        <taxon>Sphingomonadaceae</taxon>
        <taxon>Sphingomonas</taxon>
    </lineage>
</organism>